<dbReference type="Pfam" id="PF01052">
    <property type="entry name" value="FliMN_C"/>
    <property type="match status" value="1"/>
</dbReference>
<keyword evidence="10" id="KW-1185">Reference proteome</keyword>
<keyword evidence="4" id="KW-0145">Chemotaxis</keyword>
<dbReference type="PANTHER" id="PTHR43484:SF1">
    <property type="entry name" value="FLAGELLAR MOTOR SWITCH PROTEIN FLIN"/>
    <property type="match status" value="1"/>
</dbReference>
<comment type="similarity">
    <text evidence="2">Belongs to the FliN/MopA/SpaO family.</text>
</comment>
<dbReference type="RefSeq" id="WP_284304643.1">
    <property type="nucleotide sequence ID" value="NZ_BSUO01000001.1"/>
</dbReference>
<evidence type="ECO:0000256" key="1">
    <source>
        <dbReference type="ARBA" id="ARBA00004413"/>
    </source>
</evidence>
<dbReference type="InterPro" id="IPR001172">
    <property type="entry name" value="FliN_T3SS_HrcQb"/>
</dbReference>
<keyword evidence="6" id="KW-0472">Membrane</keyword>
<gene>
    <name evidence="9" type="ORF">GCM10025883_30910</name>
</gene>
<dbReference type="InterPro" id="IPR012826">
    <property type="entry name" value="FliN"/>
</dbReference>
<dbReference type="InterPro" id="IPR036429">
    <property type="entry name" value="SpoA-like_sf"/>
</dbReference>
<evidence type="ECO:0000256" key="4">
    <source>
        <dbReference type="ARBA" id="ARBA00022500"/>
    </source>
</evidence>
<comment type="subcellular location">
    <subcellularLocation>
        <location evidence="1">Cell membrane</location>
        <topology evidence="1">Peripheral membrane protein</topology>
        <orientation evidence="1">Cytoplasmic side</orientation>
    </subcellularLocation>
</comment>
<evidence type="ECO:0000256" key="5">
    <source>
        <dbReference type="ARBA" id="ARBA00022779"/>
    </source>
</evidence>
<proteinExistence type="inferred from homology"/>
<dbReference type="PRINTS" id="PR00956">
    <property type="entry name" value="FLGMOTORFLIN"/>
</dbReference>
<feature type="compositionally biased region" description="Acidic residues" evidence="7">
    <location>
        <begin position="165"/>
        <end position="196"/>
    </location>
</feature>
<dbReference type="NCBIfam" id="TIGR02480">
    <property type="entry name" value="fliN"/>
    <property type="match status" value="1"/>
</dbReference>
<dbReference type="InterPro" id="IPR001543">
    <property type="entry name" value="FliN-like_C"/>
</dbReference>
<evidence type="ECO:0000313" key="10">
    <source>
        <dbReference type="Proteomes" id="UP001157126"/>
    </source>
</evidence>
<dbReference type="Gene3D" id="2.30.330.10">
    <property type="entry name" value="SpoA-like"/>
    <property type="match status" value="1"/>
</dbReference>
<evidence type="ECO:0000259" key="8">
    <source>
        <dbReference type="Pfam" id="PF01052"/>
    </source>
</evidence>
<dbReference type="PANTHER" id="PTHR43484">
    <property type="match status" value="1"/>
</dbReference>
<sequence>MPTTPELDAALLAAAQALPAHFANADELTVENLDAIQATTMSLPGGAFAVEAVLQGADAVGTAVLIITGLVDHKNGEVFDRTEARTLWTAALEDGLTALKGEMGEFKSGQSHMTDPFDVLENADEAGVAGVFHDQTLAALLVAMPKESTGQGAAAELAAAIAAAEAEEAGDEAGAEGAEGAEDAEGENVEGAEAAEGDASTQAPAAEAGAAPQAGEEQPQFTPGAGMPPGYDQYAQQYAQAGYPPPGYPPYAGYGYPQQAQQPPQTAAEAAVAAAQAAAQAQANMNLPGMPTPPLTPFMPGAGYPVDPRRIDLLREVIMGVSVELGRTRLTVQEILGLTPGSVVELDRAAGAPVDVLVNGTLIAHGEVVVVDEEFAVRISEVVHPEPGAVGRATA</sequence>
<dbReference type="EMBL" id="BSUO01000001">
    <property type="protein sequence ID" value="GMA41046.1"/>
    <property type="molecule type" value="Genomic_DNA"/>
</dbReference>
<evidence type="ECO:0000313" key="9">
    <source>
        <dbReference type="EMBL" id="GMA41046.1"/>
    </source>
</evidence>
<reference evidence="10" key="1">
    <citation type="journal article" date="2019" name="Int. J. Syst. Evol. Microbiol.">
        <title>The Global Catalogue of Microorganisms (GCM) 10K type strain sequencing project: providing services to taxonomists for standard genome sequencing and annotation.</title>
        <authorList>
            <consortium name="The Broad Institute Genomics Platform"/>
            <consortium name="The Broad Institute Genome Sequencing Center for Infectious Disease"/>
            <person name="Wu L."/>
            <person name="Ma J."/>
        </authorList>
    </citation>
    <scope>NUCLEOTIDE SEQUENCE [LARGE SCALE GENOMIC DNA]</scope>
    <source>
        <strain evidence="10">NBRC 113072</strain>
    </source>
</reference>
<feature type="region of interest" description="Disordered" evidence="7">
    <location>
        <begin position="165"/>
        <end position="232"/>
    </location>
</feature>
<evidence type="ECO:0000256" key="3">
    <source>
        <dbReference type="ARBA" id="ARBA00022475"/>
    </source>
</evidence>
<evidence type="ECO:0000256" key="6">
    <source>
        <dbReference type="ARBA" id="ARBA00023136"/>
    </source>
</evidence>
<dbReference type="InterPro" id="IPR051469">
    <property type="entry name" value="FliN/MopA/SpaO"/>
</dbReference>
<dbReference type="Proteomes" id="UP001157126">
    <property type="component" value="Unassembled WGS sequence"/>
</dbReference>
<comment type="caution">
    <text evidence="9">The sequence shown here is derived from an EMBL/GenBank/DDBJ whole genome shotgun (WGS) entry which is preliminary data.</text>
</comment>
<protein>
    <recommendedName>
        <fullName evidence="8">Flagellar motor switch protein FliN-like C-terminal domain-containing protein</fullName>
    </recommendedName>
</protein>
<name>A0ABQ6IUB9_9MICO</name>
<keyword evidence="5" id="KW-0283">Flagellar rotation</keyword>
<feature type="domain" description="Flagellar motor switch protein FliN-like C-terminal" evidence="8">
    <location>
        <begin position="314"/>
        <end position="383"/>
    </location>
</feature>
<dbReference type="SUPFAM" id="SSF101801">
    <property type="entry name" value="Surface presentation of antigens (SPOA)"/>
    <property type="match status" value="1"/>
</dbReference>
<organism evidence="9 10">
    <name type="scientific">Mobilicoccus caccae</name>
    <dbReference type="NCBI Taxonomy" id="1859295"/>
    <lineage>
        <taxon>Bacteria</taxon>
        <taxon>Bacillati</taxon>
        <taxon>Actinomycetota</taxon>
        <taxon>Actinomycetes</taxon>
        <taxon>Micrococcales</taxon>
        <taxon>Dermatophilaceae</taxon>
        <taxon>Mobilicoccus</taxon>
    </lineage>
</organism>
<accession>A0ABQ6IUB9</accession>
<keyword evidence="3" id="KW-1003">Cell membrane</keyword>
<evidence type="ECO:0000256" key="2">
    <source>
        <dbReference type="ARBA" id="ARBA00009226"/>
    </source>
</evidence>
<feature type="compositionally biased region" description="Low complexity" evidence="7">
    <location>
        <begin position="197"/>
        <end position="220"/>
    </location>
</feature>
<evidence type="ECO:0000256" key="7">
    <source>
        <dbReference type="SAM" id="MobiDB-lite"/>
    </source>
</evidence>